<sequence>DRPRVRHGQGHPVRSLQRRQPLVQAPPEEGRAARHAVPRHAPHLRDAHARERRGRPDRPGHPRPPRRRHD</sequence>
<protein>
    <submittedName>
        <fullName evidence="2">Uncharacterized protein</fullName>
    </submittedName>
</protein>
<feature type="non-terminal residue" evidence="2">
    <location>
        <position position="70"/>
    </location>
</feature>
<proteinExistence type="predicted"/>
<feature type="region of interest" description="Disordered" evidence="1">
    <location>
        <begin position="1"/>
        <end position="70"/>
    </location>
</feature>
<feature type="compositionally biased region" description="Basic residues" evidence="1">
    <location>
        <begin position="61"/>
        <end position="70"/>
    </location>
</feature>
<evidence type="ECO:0000256" key="1">
    <source>
        <dbReference type="SAM" id="MobiDB-lite"/>
    </source>
</evidence>
<feature type="non-terminal residue" evidence="2">
    <location>
        <position position="1"/>
    </location>
</feature>
<feature type="compositionally biased region" description="Basic and acidic residues" evidence="1">
    <location>
        <begin position="43"/>
        <end position="60"/>
    </location>
</feature>
<dbReference type="EMBL" id="CADCUT010000165">
    <property type="protein sequence ID" value="CAA9424005.1"/>
    <property type="molecule type" value="Genomic_DNA"/>
</dbReference>
<name>A0A6J4PWS2_9ACTN</name>
<gene>
    <name evidence="2" type="ORF">AVDCRST_MAG03-2746</name>
</gene>
<reference evidence="2" key="1">
    <citation type="submission" date="2020-02" db="EMBL/GenBank/DDBJ databases">
        <authorList>
            <person name="Meier V. D."/>
        </authorList>
    </citation>
    <scope>NUCLEOTIDE SEQUENCE</scope>
    <source>
        <strain evidence="2">AVDCRST_MAG03</strain>
    </source>
</reference>
<organism evidence="2">
    <name type="scientific">uncultured Rubrobacteraceae bacterium</name>
    <dbReference type="NCBI Taxonomy" id="349277"/>
    <lineage>
        <taxon>Bacteria</taxon>
        <taxon>Bacillati</taxon>
        <taxon>Actinomycetota</taxon>
        <taxon>Rubrobacteria</taxon>
        <taxon>Rubrobacterales</taxon>
        <taxon>Rubrobacteraceae</taxon>
        <taxon>environmental samples</taxon>
    </lineage>
</organism>
<evidence type="ECO:0000313" key="2">
    <source>
        <dbReference type="EMBL" id="CAA9424005.1"/>
    </source>
</evidence>
<feature type="compositionally biased region" description="Basic residues" evidence="1">
    <location>
        <begin position="33"/>
        <end position="42"/>
    </location>
</feature>
<dbReference type="AlphaFoldDB" id="A0A6J4PWS2"/>
<accession>A0A6J4PWS2</accession>